<evidence type="ECO:0000313" key="4">
    <source>
        <dbReference type="Proteomes" id="UP001327560"/>
    </source>
</evidence>
<dbReference type="SMART" id="SM00198">
    <property type="entry name" value="SCP"/>
    <property type="match status" value="1"/>
</dbReference>
<dbReference type="Gene3D" id="3.40.33.10">
    <property type="entry name" value="CAP"/>
    <property type="match status" value="1"/>
</dbReference>
<feature type="chain" id="PRO_5043022498" description="SCP domain-containing protein" evidence="1">
    <location>
        <begin position="23"/>
        <end position="163"/>
    </location>
</feature>
<gene>
    <name evidence="3" type="ORF">Cni_G19888</name>
</gene>
<dbReference type="InterPro" id="IPR035940">
    <property type="entry name" value="CAP_sf"/>
</dbReference>
<evidence type="ECO:0000259" key="2">
    <source>
        <dbReference type="SMART" id="SM00198"/>
    </source>
</evidence>
<protein>
    <recommendedName>
        <fullName evidence="2">SCP domain-containing protein</fullName>
    </recommendedName>
</protein>
<dbReference type="Pfam" id="PF00188">
    <property type="entry name" value="CAP"/>
    <property type="match status" value="1"/>
</dbReference>
<proteinExistence type="predicted"/>
<feature type="domain" description="SCP" evidence="2">
    <location>
        <begin position="27"/>
        <end position="159"/>
    </location>
</feature>
<dbReference type="SUPFAM" id="SSF55797">
    <property type="entry name" value="PR-1-like"/>
    <property type="match status" value="1"/>
</dbReference>
<dbReference type="FunFam" id="3.40.33.10:FF:000004">
    <property type="entry name" value="CAP, cysteine-rich secretory protein, antigen 5"/>
    <property type="match status" value="1"/>
</dbReference>
<dbReference type="PRINTS" id="PR00837">
    <property type="entry name" value="V5TPXLIKE"/>
</dbReference>
<accession>A0AAQ3KLE8</accession>
<sequence length="163" mass="18242">MASTSSTLSILFVLLTVHVVHGGQLSSTAMQFLNPHNALRQRMRLPPLQWSAALAKVALGYAMQRRADCALVHSTMNYGENLFWGQGKSWHIGDAVAAWAAEKPYYDYGRNTCARGKECHHYTQMVWRATKRVGCAKIYCNSGDTYVVCEYDPHGNVIGQKPY</sequence>
<dbReference type="InterPro" id="IPR001283">
    <property type="entry name" value="CRISP-related"/>
</dbReference>
<reference evidence="3 4" key="1">
    <citation type="submission" date="2023-10" db="EMBL/GenBank/DDBJ databases">
        <title>Chromosome-scale genome assembly provides insights into flower coloration mechanisms of Canna indica.</title>
        <authorList>
            <person name="Li C."/>
        </authorList>
    </citation>
    <scope>NUCLEOTIDE SEQUENCE [LARGE SCALE GENOMIC DNA]</scope>
    <source>
        <tissue evidence="3">Flower</tissue>
    </source>
</reference>
<dbReference type="InterPro" id="IPR014044">
    <property type="entry name" value="CAP_dom"/>
</dbReference>
<organism evidence="3 4">
    <name type="scientific">Canna indica</name>
    <name type="common">Indian-shot</name>
    <dbReference type="NCBI Taxonomy" id="4628"/>
    <lineage>
        <taxon>Eukaryota</taxon>
        <taxon>Viridiplantae</taxon>
        <taxon>Streptophyta</taxon>
        <taxon>Embryophyta</taxon>
        <taxon>Tracheophyta</taxon>
        <taxon>Spermatophyta</taxon>
        <taxon>Magnoliopsida</taxon>
        <taxon>Liliopsida</taxon>
        <taxon>Zingiberales</taxon>
        <taxon>Cannaceae</taxon>
        <taxon>Canna</taxon>
    </lineage>
</organism>
<dbReference type="CDD" id="cd05381">
    <property type="entry name" value="CAP_PR-1"/>
    <property type="match status" value="1"/>
</dbReference>
<evidence type="ECO:0000256" key="1">
    <source>
        <dbReference type="SAM" id="SignalP"/>
    </source>
</evidence>
<dbReference type="AlphaFoldDB" id="A0AAQ3KLE8"/>
<keyword evidence="4" id="KW-1185">Reference proteome</keyword>
<evidence type="ECO:0000313" key="3">
    <source>
        <dbReference type="EMBL" id="WOL11127.1"/>
    </source>
</evidence>
<keyword evidence="1" id="KW-0732">Signal</keyword>
<name>A0AAQ3KLE8_9LILI</name>
<dbReference type="PANTHER" id="PTHR10334">
    <property type="entry name" value="CYSTEINE-RICH SECRETORY PROTEIN-RELATED"/>
    <property type="match status" value="1"/>
</dbReference>
<dbReference type="EMBL" id="CP136895">
    <property type="protein sequence ID" value="WOL11127.1"/>
    <property type="molecule type" value="Genomic_DNA"/>
</dbReference>
<dbReference type="Proteomes" id="UP001327560">
    <property type="component" value="Chromosome 6"/>
</dbReference>
<feature type="signal peptide" evidence="1">
    <location>
        <begin position="1"/>
        <end position="22"/>
    </location>
</feature>